<accession>A0A1R1Y2C3</accession>
<dbReference type="EMBL" id="LSSN01001085">
    <property type="protein sequence ID" value="OMJ21112.1"/>
    <property type="molecule type" value="Genomic_DNA"/>
</dbReference>
<proteinExistence type="predicted"/>
<organism evidence="1 2">
    <name type="scientific">Smittium culicis</name>
    <dbReference type="NCBI Taxonomy" id="133412"/>
    <lineage>
        <taxon>Eukaryota</taxon>
        <taxon>Fungi</taxon>
        <taxon>Fungi incertae sedis</taxon>
        <taxon>Zoopagomycota</taxon>
        <taxon>Kickxellomycotina</taxon>
        <taxon>Harpellomycetes</taxon>
        <taxon>Harpellales</taxon>
        <taxon>Legeriomycetaceae</taxon>
        <taxon>Smittium</taxon>
    </lineage>
</organism>
<name>A0A1R1Y2C3_9FUNG</name>
<evidence type="ECO:0000313" key="1">
    <source>
        <dbReference type="EMBL" id="OMJ21112.1"/>
    </source>
</evidence>
<feature type="non-terminal residue" evidence="1">
    <location>
        <position position="44"/>
    </location>
</feature>
<protein>
    <submittedName>
        <fullName evidence="1">Uncharacterized protein</fullName>
    </submittedName>
</protein>
<gene>
    <name evidence="1" type="ORF">AYI70_g3664</name>
</gene>
<sequence>MDVLNYIGLTSSRCPDVLSTCTRCPTFKTSHWLFSHFNQIEWMS</sequence>
<reference evidence="1 2" key="1">
    <citation type="submission" date="2017-01" db="EMBL/GenBank/DDBJ databases">
        <authorList>
            <person name="Mah S.A."/>
            <person name="Swanson W.J."/>
            <person name="Moy G.W."/>
            <person name="Vacquier V.D."/>
        </authorList>
    </citation>
    <scope>NUCLEOTIDE SEQUENCE [LARGE SCALE GENOMIC DNA]</scope>
    <source>
        <strain evidence="1 2">GSMNP</strain>
    </source>
</reference>
<dbReference type="AlphaFoldDB" id="A0A1R1Y2C3"/>
<comment type="caution">
    <text evidence="1">The sequence shown here is derived from an EMBL/GenBank/DDBJ whole genome shotgun (WGS) entry which is preliminary data.</text>
</comment>
<keyword evidence="2" id="KW-1185">Reference proteome</keyword>
<dbReference type="Proteomes" id="UP000187283">
    <property type="component" value="Unassembled WGS sequence"/>
</dbReference>
<evidence type="ECO:0000313" key="2">
    <source>
        <dbReference type="Proteomes" id="UP000187283"/>
    </source>
</evidence>